<reference evidence="1" key="1">
    <citation type="journal article" date="2018" name="Genome Biol.">
        <title>SKESA: strategic k-mer extension for scrupulous assemblies.</title>
        <authorList>
            <person name="Souvorov A."/>
            <person name="Agarwala R."/>
            <person name="Lipman D.J."/>
        </authorList>
    </citation>
    <scope>NUCLEOTIDE SEQUENCE</scope>
    <source>
        <strain evidence="1">5039-68</strain>
    </source>
</reference>
<dbReference type="AlphaFoldDB" id="A0A731XT40"/>
<sequence length="55" mass="5780">MSDTDLTSENPVLTPHDLQILQGMLQPASEGLLTLSSLAPVRPKAPEGISGESHV</sequence>
<protein>
    <submittedName>
        <fullName evidence="1">Uncharacterized protein</fullName>
    </submittedName>
</protein>
<reference evidence="1" key="2">
    <citation type="submission" date="2018-07" db="EMBL/GenBank/DDBJ databases">
        <authorList>
            <consortium name="NCBI Pathogen Detection Project"/>
        </authorList>
    </citation>
    <scope>NUCLEOTIDE SEQUENCE</scope>
    <source>
        <strain evidence="1">5039-68</strain>
    </source>
</reference>
<dbReference type="EMBL" id="DAASAS010000003">
    <property type="protein sequence ID" value="HAE4731386.1"/>
    <property type="molecule type" value="Genomic_DNA"/>
</dbReference>
<gene>
    <name evidence="1" type="ORF">GND13_000539</name>
</gene>
<accession>A0A731XT40</accession>
<organism evidence="1">
    <name type="scientific">Salmonella enterica subsp. VII serovar 40:z4,z24:[z39]</name>
    <dbReference type="NCBI Taxonomy" id="1967625"/>
    <lineage>
        <taxon>Bacteria</taxon>
        <taxon>Pseudomonadati</taxon>
        <taxon>Pseudomonadota</taxon>
        <taxon>Gammaproteobacteria</taxon>
        <taxon>Enterobacterales</taxon>
        <taxon>Enterobacteriaceae</taxon>
        <taxon>Salmonella</taxon>
    </lineage>
</organism>
<proteinExistence type="predicted"/>
<comment type="caution">
    <text evidence="1">The sequence shown here is derived from an EMBL/GenBank/DDBJ whole genome shotgun (WGS) entry which is preliminary data.</text>
</comment>
<evidence type="ECO:0000313" key="1">
    <source>
        <dbReference type="EMBL" id="HAE4731386.1"/>
    </source>
</evidence>
<name>A0A731XT40_SALEE</name>